<dbReference type="Proteomes" id="UP001286313">
    <property type="component" value="Unassembled WGS sequence"/>
</dbReference>
<reference evidence="1" key="1">
    <citation type="submission" date="2023-10" db="EMBL/GenBank/DDBJ databases">
        <title>Genome assemblies of two species of porcelain crab, Petrolisthes cinctipes and Petrolisthes manimaculis (Anomura: Porcellanidae).</title>
        <authorList>
            <person name="Angst P."/>
        </authorList>
    </citation>
    <scope>NUCLEOTIDE SEQUENCE</scope>
    <source>
        <strain evidence="1">PB745_01</strain>
        <tissue evidence="1">Gill</tissue>
    </source>
</reference>
<dbReference type="AlphaFoldDB" id="A0AAE1F3D7"/>
<organism evidence="1 2">
    <name type="scientific">Petrolisthes cinctipes</name>
    <name type="common">Flat porcelain crab</name>
    <dbReference type="NCBI Taxonomy" id="88211"/>
    <lineage>
        <taxon>Eukaryota</taxon>
        <taxon>Metazoa</taxon>
        <taxon>Ecdysozoa</taxon>
        <taxon>Arthropoda</taxon>
        <taxon>Crustacea</taxon>
        <taxon>Multicrustacea</taxon>
        <taxon>Malacostraca</taxon>
        <taxon>Eumalacostraca</taxon>
        <taxon>Eucarida</taxon>
        <taxon>Decapoda</taxon>
        <taxon>Pleocyemata</taxon>
        <taxon>Anomura</taxon>
        <taxon>Galatheoidea</taxon>
        <taxon>Porcellanidae</taxon>
        <taxon>Petrolisthes</taxon>
    </lineage>
</organism>
<name>A0AAE1F3D7_PETCI</name>
<evidence type="ECO:0000313" key="2">
    <source>
        <dbReference type="Proteomes" id="UP001286313"/>
    </source>
</evidence>
<dbReference type="EMBL" id="JAWQEG010003355">
    <property type="protein sequence ID" value="KAK3866685.1"/>
    <property type="molecule type" value="Genomic_DNA"/>
</dbReference>
<comment type="caution">
    <text evidence="1">The sequence shown here is derived from an EMBL/GenBank/DDBJ whole genome shotgun (WGS) entry which is preliminary data.</text>
</comment>
<protein>
    <submittedName>
        <fullName evidence="1">Uncharacterized protein</fullName>
    </submittedName>
</protein>
<gene>
    <name evidence="1" type="ORF">Pcinc_027798</name>
</gene>
<accession>A0AAE1F3D7</accession>
<proteinExistence type="predicted"/>
<keyword evidence="2" id="KW-1185">Reference proteome</keyword>
<evidence type="ECO:0000313" key="1">
    <source>
        <dbReference type="EMBL" id="KAK3866685.1"/>
    </source>
</evidence>
<sequence>MEATSALSLSNAIVATTVPLLRGAQQERQTLGKKLMVLHRKTFFIFLKVVFAVADILVGHEGNIEGLRCSTGEAWQENEQTFLSPLLPLYSSIFPLFPLSPLYKLYPHFSFHFSNSLLISLSTRQTFSISSLTTPSDFL</sequence>